<dbReference type="Proteomes" id="UP000887540">
    <property type="component" value="Unplaced"/>
</dbReference>
<feature type="transmembrane region" description="Helical" evidence="1">
    <location>
        <begin position="45"/>
        <end position="66"/>
    </location>
</feature>
<protein>
    <submittedName>
        <fullName evidence="3">Uncharacterized protein</fullName>
    </submittedName>
</protein>
<evidence type="ECO:0000313" key="3">
    <source>
        <dbReference type="WBParaSite" id="ACRNAN_Path_1222.g4745.t1"/>
    </source>
</evidence>
<dbReference type="AlphaFoldDB" id="A0A914BXD7"/>
<sequence>MSEKQIEPSPSVKKIEYPSKFSVKLKHYLYNLRHYARYPLRSGGAVTFASSIVILSIVVNAGIYLWKGSEHPTNNFRWLIWKHTGKLPEELKKKEDLITEWTIKNYEWKKEYVPVPGVRPLMPARDTSLGAP</sequence>
<dbReference type="WBParaSite" id="ACRNAN_Path_1222.g4745.t1">
    <property type="protein sequence ID" value="ACRNAN_Path_1222.g4745.t1"/>
    <property type="gene ID" value="ACRNAN_Path_1222.g4745"/>
</dbReference>
<reference evidence="3" key="1">
    <citation type="submission" date="2022-11" db="UniProtKB">
        <authorList>
            <consortium name="WormBaseParasite"/>
        </authorList>
    </citation>
    <scope>IDENTIFICATION</scope>
</reference>
<keyword evidence="2" id="KW-1185">Reference proteome</keyword>
<proteinExistence type="predicted"/>
<evidence type="ECO:0000256" key="1">
    <source>
        <dbReference type="SAM" id="Phobius"/>
    </source>
</evidence>
<organism evidence="2 3">
    <name type="scientific">Acrobeloides nanus</name>
    <dbReference type="NCBI Taxonomy" id="290746"/>
    <lineage>
        <taxon>Eukaryota</taxon>
        <taxon>Metazoa</taxon>
        <taxon>Ecdysozoa</taxon>
        <taxon>Nematoda</taxon>
        <taxon>Chromadorea</taxon>
        <taxon>Rhabditida</taxon>
        <taxon>Tylenchina</taxon>
        <taxon>Cephalobomorpha</taxon>
        <taxon>Cephaloboidea</taxon>
        <taxon>Cephalobidae</taxon>
        <taxon>Acrobeloides</taxon>
    </lineage>
</organism>
<keyword evidence="1" id="KW-0472">Membrane</keyword>
<name>A0A914BXD7_9BILA</name>
<evidence type="ECO:0000313" key="2">
    <source>
        <dbReference type="Proteomes" id="UP000887540"/>
    </source>
</evidence>
<keyword evidence="1" id="KW-0812">Transmembrane</keyword>
<accession>A0A914BXD7</accession>
<keyword evidence="1" id="KW-1133">Transmembrane helix</keyword>